<keyword evidence="4" id="KW-0808">Transferase</keyword>
<dbReference type="PIRSF" id="PIRSF005557">
    <property type="entry name" value="Sialyl_trans"/>
    <property type="match status" value="1"/>
</dbReference>
<evidence type="ECO:0000256" key="1">
    <source>
        <dbReference type="ARBA" id="ARBA00004323"/>
    </source>
</evidence>
<dbReference type="InterPro" id="IPR012163">
    <property type="entry name" value="Sialyl_trans"/>
</dbReference>
<feature type="disulfide bond" evidence="12">
    <location>
        <begin position="148"/>
        <end position="294"/>
    </location>
</feature>
<sequence>MPNFASFNRKQYLFALLLVCSVMCYVYTIMMSPEGLDWSITYRRDRDEQTSLWNFRDIGDQQLYLYESVLQNKWRSNVTKRDNMRQELANFRSELSGSWLVVLHQENITEEEGAKFVFNHKFNGISPELFKQLPKINPLSHGKRYRSCAVVGNSGTMLHSGCGKEIDKHDYVFRCNIPPLVPFERDAGTKSNFTTMNPSILNKRYQSLKVDEQIDQFNDFMSQFNGVILSVCHGFAIPISTIMRAMGNLKREQLKIVCANPMHVQSVAEFWLERNIRARLSTGFYMVTTAIQLCDEVELYGFWPFSERFGENKTSVPYHYFDESSCKTSNRVHTMDKEFAILVQLHNLGIIRINMASCS</sequence>
<accession>A0A7M7N8U1</accession>
<name>A0A7M7N8U1_STRPU</name>
<dbReference type="GeneID" id="764935"/>
<dbReference type="Proteomes" id="UP000007110">
    <property type="component" value="Unassembled WGS sequence"/>
</dbReference>
<dbReference type="AlphaFoldDB" id="A0A7M7N8U1"/>
<keyword evidence="6" id="KW-0735">Signal-anchor</keyword>
<dbReference type="OMA" id="KWIRRYW"/>
<organism evidence="14 15">
    <name type="scientific">Strongylocentrotus purpuratus</name>
    <name type="common">Purple sea urchin</name>
    <dbReference type="NCBI Taxonomy" id="7668"/>
    <lineage>
        <taxon>Eukaryota</taxon>
        <taxon>Metazoa</taxon>
        <taxon>Echinodermata</taxon>
        <taxon>Eleutherozoa</taxon>
        <taxon>Echinozoa</taxon>
        <taxon>Echinoidea</taxon>
        <taxon>Euechinoidea</taxon>
        <taxon>Echinacea</taxon>
        <taxon>Camarodonta</taxon>
        <taxon>Echinidea</taxon>
        <taxon>Strongylocentrotidae</taxon>
        <taxon>Strongylocentrotus</taxon>
    </lineage>
</organism>
<keyword evidence="3" id="KW-0328">Glycosyltransferase</keyword>
<keyword evidence="11" id="KW-0325">Glycoprotein</keyword>
<keyword evidence="7 13" id="KW-1133">Transmembrane helix</keyword>
<dbReference type="FunCoup" id="A0A7M7N8U1">
    <property type="interactions" value="115"/>
</dbReference>
<dbReference type="GO" id="GO:0003828">
    <property type="term" value="F:alpha-N-acetylneuraminate alpha-2,8-sialyltransferase activity"/>
    <property type="evidence" value="ECO:0000318"/>
    <property type="project" value="GO_Central"/>
</dbReference>
<keyword evidence="15" id="KW-1185">Reference proteome</keyword>
<feature type="transmembrane region" description="Helical" evidence="13">
    <location>
        <begin position="12"/>
        <end position="30"/>
    </location>
</feature>
<evidence type="ECO:0000256" key="2">
    <source>
        <dbReference type="ARBA" id="ARBA00006003"/>
    </source>
</evidence>
<evidence type="ECO:0000256" key="7">
    <source>
        <dbReference type="ARBA" id="ARBA00022989"/>
    </source>
</evidence>
<evidence type="ECO:0000256" key="12">
    <source>
        <dbReference type="PIRSR" id="PIRSR005557-2"/>
    </source>
</evidence>
<dbReference type="RefSeq" id="XP_030833014.1">
    <property type="nucleotide sequence ID" value="XM_030977154.1"/>
</dbReference>
<evidence type="ECO:0000256" key="5">
    <source>
        <dbReference type="ARBA" id="ARBA00022692"/>
    </source>
</evidence>
<dbReference type="InParanoid" id="A0A7M7N8U1"/>
<evidence type="ECO:0000256" key="4">
    <source>
        <dbReference type="ARBA" id="ARBA00022679"/>
    </source>
</evidence>
<keyword evidence="10" id="KW-1015">Disulfide bond</keyword>
<comment type="similarity">
    <text evidence="2">Belongs to the glycosyltransferase 29 family.</text>
</comment>
<dbReference type="KEGG" id="spu:764935"/>
<dbReference type="FunFam" id="3.90.1480.20:FF:000015">
    <property type="entry name" value="Lactosylceramide alpha-2,3-sialyltransferase"/>
    <property type="match status" value="1"/>
</dbReference>
<dbReference type="InterPro" id="IPR050943">
    <property type="entry name" value="Glycosyltr_29_Sialyltrsf"/>
</dbReference>
<evidence type="ECO:0000256" key="8">
    <source>
        <dbReference type="ARBA" id="ARBA00023034"/>
    </source>
</evidence>
<reference evidence="15" key="1">
    <citation type="submission" date="2015-02" db="EMBL/GenBank/DDBJ databases">
        <title>Genome sequencing for Strongylocentrotus purpuratus.</title>
        <authorList>
            <person name="Murali S."/>
            <person name="Liu Y."/>
            <person name="Vee V."/>
            <person name="English A."/>
            <person name="Wang M."/>
            <person name="Skinner E."/>
            <person name="Han Y."/>
            <person name="Muzny D.M."/>
            <person name="Worley K.C."/>
            <person name="Gibbs R.A."/>
        </authorList>
    </citation>
    <scope>NUCLEOTIDE SEQUENCE</scope>
</reference>
<comment type="subcellular location">
    <subcellularLocation>
        <location evidence="1">Golgi apparatus membrane</location>
        <topology evidence="1">Single-pass type II membrane protein</topology>
    </subcellularLocation>
</comment>
<keyword evidence="9 13" id="KW-0472">Membrane</keyword>
<evidence type="ECO:0000256" key="13">
    <source>
        <dbReference type="SAM" id="Phobius"/>
    </source>
</evidence>
<evidence type="ECO:0000256" key="6">
    <source>
        <dbReference type="ARBA" id="ARBA00022968"/>
    </source>
</evidence>
<evidence type="ECO:0000313" key="14">
    <source>
        <dbReference type="EnsemblMetazoa" id="XP_030833014"/>
    </source>
</evidence>
<dbReference type="GO" id="GO:0000139">
    <property type="term" value="C:Golgi membrane"/>
    <property type="evidence" value="ECO:0007669"/>
    <property type="project" value="UniProtKB-SubCell"/>
</dbReference>
<dbReference type="InterPro" id="IPR001675">
    <property type="entry name" value="Glyco_trans_29"/>
</dbReference>
<keyword evidence="8" id="KW-0333">Golgi apparatus</keyword>
<proteinExistence type="inferred from homology"/>
<dbReference type="GO" id="GO:0009311">
    <property type="term" value="P:oligosaccharide metabolic process"/>
    <property type="evidence" value="ECO:0000318"/>
    <property type="project" value="GO_Central"/>
</dbReference>
<dbReference type="PANTHER" id="PTHR11987:SF54">
    <property type="entry name" value="ST8 ALPHA-N-ACETYL-NEURAMINIDE ALPHA-2,8-SIALYLTRANSFERASE 6"/>
    <property type="match status" value="1"/>
</dbReference>
<evidence type="ECO:0000256" key="9">
    <source>
        <dbReference type="ARBA" id="ARBA00023136"/>
    </source>
</evidence>
<dbReference type="CDD" id="cd23963">
    <property type="entry name" value="GT29_ST8SIA"/>
    <property type="match status" value="1"/>
</dbReference>
<dbReference type="PANTHER" id="PTHR11987">
    <property type="entry name" value="ALPHA-2,8-SIALYLTRANSFERASE"/>
    <property type="match status" value="1"/>
</dbReference>
<dbReference type="EnsemblMetazoa" id="XM_030977154">
    <property type="protein sequence ID" value="XP_030833014"/>
    <property type="gene ID" value="LOC764935"/>
</dbReference>
<evidence type="ECO:0000256" key="10">
    <source>
        <dbReference type="ARBA" id="ARBA00023157"/>
    </source>
</evidence>
<evidence type="ECO:0000256" key="3">
    <source>
        <dbReference type="ARBA" id="ARBA00022676"/>
    </source>
</evidence>
<evidence type="ECO:0000313" key="15">
    <source>
        <dbReference type="Proteomes" id="UP000007110"/>
    </source>
</evidence>
<dbReference type="InterPro" id="IPR038578">
    <property type="entry name" value="GT29-like_sf"/>
</dbReference>
<evidence type="ECO:0000256" key="11">
    <source>
        <dbReference type="ARBA" id="ARBA00023180"/>
    </source>
</evidence>
<reference evidence="14" key="2">
    <citation type="submission" date="2021-01" db="UniProtKB">
        <authorList>
            <consortium name="EnsemblMetazoa"/>
        </authorList>
    </citation>
    <scope>IDENTIFICATION</scope>
</reference>
<dbReference type="GO" id="GO:0006491">
    <property type="term" value="P:N-glycan processing"/>
    <property type="evidence" value="ECO:0000318"/>
    <property type="project" value="GO_Central"/>
</dbReference>
<keyword evidence="5 13" id="KW-0812">Transmembrane</keyword>
<dbReference type="Gene3D" id="3.90.1480.20">
    <property type="entry name" value="Glycosyl transferase family 29"/>
    <property type="match status" value="1"/>
</dbReference>
<dbReference type="OrthoDB" id="10264956at2759"/>
<dbReference type="Pfam" id="PF00777">
    <property type="entry name" value="Glyco_transf_29"/>
    <property type="match status" value="1"/>
</dbReference>
<protein>
    <submittedName>
        <fullName evidence="14">Uncharacterized protein</fullName>
    </submittedName>
</protein>